<sequence length="268" mass="31352">MSDNKCSLIIATYNWPEALNLCLLSIRKQRVLPNEIIIADDGSTEETRQLIDKIKQDYPVPITHLWQEDKGFRKTIILNKCFAKVQYEYIIQIDGDVFLHPDFISDHLKAARPNYLLQGSRVMLSDAYSKELIEKVNTNPQLLGHNNKRIENGIRFPLLSNYLLNRYKNKYPVYYARGANMSFWKKDIYAVNGYNESYEGWGHEDSDLTLRLMNTGVQKSVIKFAAIVYHLYHPEKKNNQQEERNKEIMEATLKNQITWINAGLNQYL</sequence>
<feature type="domain" description="Glycosyltransferase 2-like" evidence="2">
    <location>
        <begin position="7"/>
        <end position="114"/>
    </location>
</feature>
<dbReference type="SUPFAM" id="SSF53448">
    <property type="entry name" value="Nucleotide-diphospho-sugar transferases"/>
    <property type="match status" value="1"/>
</dbReference>
<dbReference type="EMBL" id="JACAGK010000060">
    <property type="protein sequence ID" value="MDM1049866.1"/>
    <property type="molecule type" value="Genomic_DNA"/>
</dbReference>
<dbReference type="PANTHER" id="PTHR43685:SF3">
    <property type="entry name" value="SLR2126 PROTEIN"/>
    <property type="match status" value="1"/>
</dbReference>
<accession>A0ABT7NRS0</accession>
<gene>
    <name evidence="4" type="ORF">HX018_16630</name>
</gene>
<evidence type="ECO:0000256" key="1">
    <source>
        <dbReference type="ARBA" id="ARBA00022679"/>
    </source>
</evidence>
<dbReference type="InterPro" id="IPR027791">
    <property type="entry name" value="Galactosyl_T_C"/>
</dbReference>
<organism evidence="4 5">
    <name type="scientific">Sphingobacterium hotanense</name>
    <dbReference type="NCBI Taxonomy" id="649196"/>
    <lineage>
        <taxon>Bacteria</taxon>
        <taxon>Pseudomonadati</taxon>
        <taxon>Bacteroidota</taxon>
        <taxon>Sphingobacteriia</taxon>
        <taxon>Sphingobacteriales</taxon>
        <taxon>Sphingobacteriaceae</taxon>
        <taxon>Sphingobacterium</taxon>
    </lineage>
</organism>
<dbReference type="Pfam" id="PF02709">
    <property type="entry name" value="Glyco_transf_7C"/>
    <property type="match status" value="1"/>
</dbReference>
<dbReference type="Proteomes" id="UP001170954">
    <property type="component" value="Unassembled WGS sequence"/>
</dbReference>
<name>A0ABT7NRS0_9SPHI</name>
<evidence type="ECO:0000259" key="2">
    <source>
        <dbReference type="Pfam" id="PF00535"/>
    </source>
</evidence>
<dbReference type="RefSeq" id="WP_286652104.1">
    <property type="nucleotide sequence ID" value="NZ_JACAGK010000060.1"/>
</dbReference>
<feature type="domain" description="Galactosyltransferase C-terminal" evidence="3">
    <location>
        <begin position="165"/>
        <end position="233"/>
    </location>
</feature>
<dbReference type="InterPro" id="IPR050834">
    <property type="entry name" value="Glycosyltransf_2"/>
</dbReference>
<comment type="caution">
    <text evidence="4">The sequence shown here is derived from an EMBL/GenBank/DDBJ whole genome shotgun (WGS) entry which is preliminary data.</text>
</comment>
<evidence type="ECO:0000313" key="5">
    <source>
        <dbReference type="Proteomes" id="UP001170954"/>
    </source>
</evidence>
<reference evidence="4" key="2">
    <citation type="journal article" date="2022" name="Sci. Total Environ.">
        <title>Prevalence, transmission, and molecular epidemiology of tet(X)-positive bacteria among humans, animals, and environmental niches in China: An epidemiological, and genomic-based study.</title>
        <authorList>
            <person name="Dong N."/>
            <person name="Zeng Y."/>
            <person name="Cai C."/>
            <person name="Sun C."/>
            <person name="Lu J."/>
            <person name="Liu C."/>
            <person name="Zhou H."/>
            <person name="Sun Q."/>
            <person name="Shu L."/>
            <person name="Wang H."/>
            <person name="Wang Y."/>
            <person name="Wang S."/>
            <person name="Wu C."/>
            <person name="Chan E.W."/>
            <person name="Chen G."/>
            <person name="Shen Z."/>
            <person name="Chen S."/>
            <person name="Zhang R."/>
        </authorList>
    </citation>
    <scope>NUCLEOTIDE SEQUENCE</scope>
    <source>
        <strain evidence="4">R1692</strain>
    </source>
</reference>
<evidence type="ECO:0000259" key="3">
    <source>
        <dbReference type="Pfam" id="PF02709"/>
    </source>
</evidence>
<dbReference type="InterPro" id="IPR001173">
    <property type="entry name" value="Glyco_trans_2-like"/>
</dbReference>
<proteinExistence type="predicted"/>
<dbReference type="Gene3D" id="3.90.550.10">
    <property type="entry name" value="Spore Coat Polysaccharide Biosynthesis Protein SpsA, Chain A"/>
    <property type="match status" value="1"/>
</dbReference>
<dbReference type="InterPro" id="IPR029044">
    <property type="entry name" value="Nucleotide-diphossugar_trans"/>
</dbReference>
<keyword evidence="5" id="KW-1185">Reference proteome</keyword>
<dbReference type="PANTHER" id="PTHR43685">
    <property type="entry name" value="GLYCOSYLTRANSFERASE"/>
    <property type="match status" value="1"/>
</dbReference>
<evidence type="ECO:0000313" key="4">
    <source>
        <dbReference type="EMBL" id="MDM1049866.1"/>
    </source>
</evidence>
<dbReference type="Pfam" id="PF00535">
    <property type="entry name" value="Glycos_transf_2"/>
    <property type="match status" value="1"/>
</dbReference>
<keyword evidence="1" id="KW-0808">Transferase</keyword>
<dbReference type="CDD" id="cd06420">
    <property type="entry name" value="GT2_Chondriotin_Pol_N"/>
    <property type="match status" value="1"/>
</dbReference>
<reference evidence="4" key="1">
    <citation type="submission" date="2020-06" db="EMBL/GenBank/DDBJ databases">
        <authorList>
            <person name="Dong N."/>
        </authorList>
    </citation>
    <scope>NUCLEOTIDE SEQUENCE</scope>
    <source>
        <strain evidence="4">R1692</strain>
    </source>
</reference>
<protein>
    <submittedName>
        <fullName evidence="4">Glycosyltransferase family 2 protein</fullName>
    </submittedName>
</protein>